<evidence type="ECO:0000256" key="3">
    <source>
        <dbReference type="ARBA" id="ARBA00022989"/>
    </source>
</evidence>
<evidence type="ECO:0000313" key="9">
    <source>
        <dbReference type="EMBL" id="PVH92287.1"/>
    </source>
</evidence>
<proteinExistence type="inferred from homology"/>
<feature type="region of interest" description="Disordered" evidence="6">
    <location>
        <begin position="282"/>
        <end position="301"/>
    </location>
</feature>
<dbReference type="STRING" id="97972.A0A2V1D2M6"/>
<keyword evidence="10" id="KW-1185">Reference proteome</keyword>
<organism evidence="9 10">
    <name type="scientific">Periconia macrospinosa</name>
    <dbReference type="NCBI Taxonomy" id="97972"/>
    <lineage>
        <taxon>Eukaryota</taxon>
        <taxon>Fungi</taxon>
        <taxon>Dikarya</taxon>
        <taxon>Ascomycota</taxon>
        <taxon>Pezizomycotina</taxon>
        <taxon>Dothideomycetes</taxon>
        <taxon>Pleosporomycetidae</taxon>
        <taxon>Pleosporales</taxon>
        <taxon>Massarineae</taxon>
        <taxon>Periconiaceae</taxon>
        <taxon>Periconia</taxon>
    </lineage>
</organism>
<feature type="transmembrane region" description="Helical" evidence="7">
    <location>
        <begin position="132"/>
        <end position="156"/>
    </location>
</feature>
<evidence type="ECO:0000256" key="6">
    <source>
        <dbReference type="SAM" id="MobiDB-lite"/>
    </source>
</evidence>
<protein>
    <recommendedName>
        <fullName evidence="8">Rhodopsin domain-containing protein</fullName>
    </recommendedName>
</protein>
<reference evidence="9 10" key="1">
    <citation type="journal article" date="2018" name="Sci. Rep.">
        <title>Comparative genomics provides insights into the lifestyle and reveals functional heterogeneity of dark septate endophytic fungi.</title>
        <authorList>
            <person name="Knapp D.G."/>
            <person name="Nemeth J.B."/>
            <person name="Barry K."/>
            <person name="Hainaut M."/>
            <person name="Henrissat B."/>
            <person name="Johnson J."/>
            <person name="Kuo A."/>
            <person name="Lim J.H.P."/>
            <person name="Lipzen A."/>
            <person name="Nolan M."/>
            <person name="Ohm R.A."/>
            <person name="Tamas L."/>
            <person name="Grigoriev I.V."/>
            <person name="Spatafora J.W."/>
            <person name="Nagy L.G."/>
            <person name="Kovacs G.M."/>
        </authorList>
    </citation>
    <scope>NUCLEOTIDE SEQUENCE [LARGE SCALE GENOMIC DNA]</scope>
    <source>
        <strain evidence="9 10">DSE2036</strain>
    </source>
</reference>
<feature type="domain" description="Rhodopsin" evidence="8">
    <location>
        <begin position="173"/>
        <end position="268"/>
    </location>
</feature>
<dbReference type="PANTHER" id="PTHR33048:SF47">
    <property type="entry name" value="INTEGRAL MEMBRANE PROTEIN-RELATED"/>
    <property type="match status" value="1"/>
</dbReference>
<feature type="transmembrane region" description="Helical" evidence="7">
    <location>
        <begin position="168"/>
        <end position="191"/>
    </location>
</feature>
<dbReference type="OrthoDB" id="5429740at2759"/>
<accession>A0A2V1D2M6</accession>
<feature type="transmembrane region" description="Helical" evidence="7">
    <location>
        <begin position="52"/>
        <end position="74"/>
    </location>
</feature>
<evidence type="ECO:0000256" key="1">
    <source>
        <dbReference type="ARBA" id="ARBA00004141"/>
    </source>
</evidence>
<dbReference type="GO" id="GO:0016020">
    <property type="term" value="C:membrane"/>
    <property type="evidence" value="ECO:0007669"/>
    <property type="project" value="UniProtKB-SubCell"/>
</dbReference>
<evidence type="ECO:0000256" key="2">
    <source>
        <dbReference type="ARBA" id="ARBA00022692"/>
    </source>
</evidence>
<feature type="region of interest" description="Disordered" evidence="6">
    <location>
        <begin position="318"/>
        <end position="341"/>
    </location>
</feature>
<keyword evidence="2 7" id="KW-0812">Transmembrane</keyword>
<feature type="transmembrane region" description="Helical" evidence="7">
    <location>
        <begin position="20"/>
        <end position="40"/>
    </location>
</feature>
<feature type="domain" description="Rhodopsin" evidence="8">
    <location>
        <begin position="38"/>
        <end position="152"/>
    </location>
</feature>
<evidence type="ECO:0000256" key="7">
    <source>
        <dbReference type="SAM" id="Phobius"/>
    </source>
</evidence>
<keyword evidence="4 7" id="KW-0472">Membrane</keyword>
<sequence>MSTQPGIPLKHASNTDFTPALVGFTTFIVVLSTASIVARLRARYIMKASTGIDDILAVVGWVGLLANIVANYLIASTGAVSLKPPSPHDIVVSHKAIVSVGYSYPISITASKLSVLFLLRRIFEMREQWFRFGWFFSLALVLAWLVMALTFASLQLAGRVSLEFEFDYAISTLTFTNAFTDLLILILPIGMTKDLKLSPRQRTAVMGIFALGSAGAITSLVRAVRSIRSKQEHWDPRYQLYSEVMLGLAEAGGINICACLPTLRPLFRGLASAAKKKFSTLSLSHSSGGRSKHPLQSGENVDDASIALRENVAGISRSVEWQVDSGPRESSHSRGGSGTTA</sequence>
<feature type="transmembrane region" description="Helical" evidence="7">
    <location>
        <begin position="244"/>
        <end position="267"/>
    </location>
</feature>
<gene>
    <name evidence="9" type="ORF">DM02DRAFT_663089</name>
</gene>
<dbReference type="EMBL" id="KZ805698">
    <property type="protein sequence ID" value="PVH92287.1"/>
    <property type="molecule type" value="Genomic_DNA"/>
</dbReference>
<dbReference type="InterPro" id="IPR049326">
    <property type="entry name" value="Rhodopsin_dom_fungi"/>
</dbReference>
<dbReference type="AlphaFoldDB" id="A0A2V1D2M6"/>
<comment type="subcellular location">
    <subcellularLocation>
        <location evidence="1">Membrane</location>
        <topology evidence="1">Multi-pass membrane protein</topology>
    </subcellularLocation>
</comment>
<dbReference type="PANTHER" id="PTHR33048">
    <property type="entry name" value="PTH11-LIKE INTEGRAL MEMBRANE PROTEIN (AFU_ORTHOLOGUE AFUA_5G11245)"/>
    <property type="match status" value="1"/>
</dbReference>
<dbReference type="Pfam" id="PF20684">
    <property type="entry name" value="Fung_rhodopsin"/>
    <property type="match status" value="2"/>
</dbReference>
<evidence type="ECO:0000256" key="5">
    <source>
        <dbReference type="ARBA" id="ARBA00038359"/>
    </source>
</evidence>
<feature type="transmembrane region" description="Helical" evidence="7">
    <location>
        <begin position="102"/>
        <end position="120"/>
    </location>
</feature>
<comment type="similarity">
    <text evidence="5">Belongs to the SAT4 family.</text>
</comment>
<evidence type="ECO:0000313" key="10">
    <source>
        <dbReference type="Proteomes" id="UP000244855"/>
    </source>
</evidence>
<dbReference type="Proteomes" id="UP000244855">
    <property type="component" value="Unassembled WGS sequence"/>
</dbReference>
<feature type="transmembrane region" description="Helical" evidence="7">
    <location>
        <begin position="203"/>
        <end position="224"/>
    </location>
</feature>
<evidence type="ECO:0000259" key="8">
    <source>
        <dbReference type="Pfam" id="PF20684"/>
    </source>
</evidence>
<keyword evidence="3 7" id="KW-1133">Transmembrane helix</keyword>
<evidence type="ECO:0000256" key="4">
    <source>
        <dbReference type="ARBA" id="ARBA00023136"/>
    </source>
</evidence>
<name>A0A2V1D2M6_9PLEO</name>
<dbReference type="InterPro" id="IPR052337">
    <property type="entry name" value="SAT4-like"/>
</dbReference>